<reference evidence="2" key="1">
    <citation type="submission" date="2020-05" db="EMBL/GenBank/DDBJ databases">
        <authorList>
            <person name="Chiriac C."/>
            <person name="Salcher M."/>
            <person name="Ghai R."/>
            <person name="Kavagutti S V."/>
        </authorList>
    </citation>
    <scope>NUCLEOTIDE SEQUENCE</scope>
</reference>
<keyword evidence="1" id="KW-1133">Transmembrane helix</keyword>
<name>A0A6J6ASU3_9ZZZZ</name>
<proteinExistence type="predicted"/>
<sequence>MRTRRVAPSELVEDVSQQAGWMYADLFLALMVIFLATISFVPKLSGGLATGNASTQQSVSLKSVNFDQGMANLYNGFDLPKLRADIESFKKKAKLADTAEIIYVQVIGGYAKNEKAGVGTLAAIDFSVQLKKQAADLFNTAAIKLDTSNSIPSGSVALRMTFAARTY</sequence>
<protein>
    <submittedName>
        <fullName evidence="2">Unannotated protein</fullName>
    </submittedName>
</protein>
<feature type="transmembrane region" description="Helical" evidence="1">
    <location>
        <begin position="20"/>
        <end position="41"/>
    </location>
</feature>
<dbReference type="EMBL" id="CAEZSD010000003">
    <property type="protein sequence ID" value="CAB4529555.1"/>
    <property type="molecule type" value="Genomic_DNA"/>
</dbReference>
<gene>
    <name evidence="2" type="ORF">UFOPK1399_00042</name>
</gene>
<keyword evidence="1" id="KW-0472">Membrane</keyword>
<accession>A0A6J6ASU3</accession>
<organism evidence="2">
    <name type="scientific">freshwater metagenome</name>
    <dbReference type="NCBI Taxonomy" id="449393"/>
    <lineage>
        <taxon>unclassified sequences</taxon>
        <taxon>metagenomes</taxon>
        <taxon>ecological metagenomes</taxon>
    </lineage>
</organism>
<dbReference type="AlphaFoldDB" id="A0A6J6ASU3"/>
<keyword evidence="1" id="KW-0812">Transmembrane</keyword>
<evidence type="ECO:0000256" key="1">
    <source>
        <dbReference type="SAM" id="Phobius"/>
    </source>
</evidence>
<evidence type="ECO:0000313" key="2">
    <source>
        <dbReference type="EMBL" id="CAB4529555.1"/>
    </source>
</evidence>